<dbReference type="InterPro" id="IPR002156">
    <property type="entry name" value="RNaseH_domain"/>
</dbReference>
<protein>
    <recommendedName>
        <fullName evidence="1">RNase H type-1 domain-containing protein</fullName>
    </recommendedName>
</protein>
<dbReference type="Proteomes" id="UP001054821">
    <property type="component" value="Chromosome 6"/>
</dbReference>
<name>A0AAD4VE28_PRUDU</name>
<accession>A0AAD4VE28</accession>
<dbReference type="GO" id="GO:0003676">
    <property type="term" value="F:nucleic acid binding"/>
    <property type="evidence" value="ECO:0007669"/>
    <property type="project" value="InterPro"/>
</dbReference>
<dbReference type="InterPro" id="IPR052929">
    <property type="entry name" value="RNase_H-like_EbsB-rel"/>
</dbReference>
<dbReference type="GO" id="GO:0004523">
    <property type="term" value="F:RNA-DNA hybrid ribonuclease activity"/>
    <property type="evidence" value="ECO:0007669"/>
    <property type="project" value="InterPro"/>
</dbReference>
<evidence type="ECO:0000313" key="3">
    <source>
        <dbReference type="Proteomes" id="UP001054821"/>
    </source>
</evidence>
<dbReference type="Pfam" id="PF13456">
    <property type="entry name" value="RVT_3"/>
    <property type="match status" value="1"/>
</dbReference>
<gene>
    <name evidence="2" type="ORF">L3X38_031868</name>
</gene>
<dbReference type="AlphaFoldDB" id="A0AAD4VE28"/>
<feature type="domain" description="RNase H type-1" evidence="1">
    <location>
        <begin position="213"/>
        <end position="268"/>
    </location>
</feature>
<keyword evidence="3" id="KW-1185">Reference proteome</keyword>
<dbReference type="PANTHER" id="PTHR47074:SF48">
    <property type="entry name" value="POLYNUCLEOTIDYL TRANSFERASE, RIBONUCLEASE H-LIKE SUPERFAMILY PROTEIN"/>
    <property type="match status" value="1"/>
</dbReference>
<comment type="caution">
    <text evidence="2">The sequence shown here is derived from an EMBL/GenBank/DDBJ whole genome shotgun (WGS) entry which is preliminary data.</text>
</comment>
<evidence type="ECO:0000259" key="1">
    <source>
        <dbReference type="Pfam" id="PF13456"/>
    </source>
</evidence>
<dbReference type="EMBL" id="JAJFAZ020000006">
    <property type="protein sequence ID" value="KAI5322796.1"/>
    <property type="molecule type" value="Genomic_DNA"/>
</dbReference>
<evidence type="ECO:0000313" key="2">
    <source>
        <dbReference type="EMBL" id="KAI5322796.1"/>
    </source>
</evidence>
<organism evidence="2 3">
    <name type="scientific">Prunus dulcis</name>
    <name type="common">Almond</name>
    <name type="synonym">Amygdalus dulcis</name>
    <dbReference type="NCBI Taxonomy" id="3755"/>
    <lineage>
        <taxon>Eukaryota</taxon>
        <taxon>Viridiplantae</taxon>
        <taxon>Streptophyta</taxon>
        <taxon>Embryophyta</taxon>
        <taxon>Tracheophyta</taxon>
        <taxon>Spermatophyta</taxon>
        <taxon>Magnoliopsida</taxon>
        <taxon>eudicotyledons</taxon>
        <taxon>Gunneridae</taxon>
        <taxon>Pentapetalae</taxon>
        <taxon>rosids</taxon>
        <taxon>fabids</taxon>
        <taxon>Rosales</taxon>
        <taxon>Rosaceae</taxon>
        <taxon>Amygdaloideae</taxon>
        <taxon>Amygdaleae</taxon>
        <taxon>Prunus</taxon>
    </lineage>
</organism>
<proteinExistence type="predicted"/>
<reference evidence="2 3" key="1">
    <citation type="journal article" date="2022" name="G3 (Bethesda)">
        <title>Whole-genome sequence and methylome profiling of the almond [Prunus dulcis (Mill.) D.A. Webb] cultivar 'Nonpareil'.</title>
        <authorList>
            <person name="D'Amico-Willman K.M."/>
            <person name="Ouma W.Z."/>
            <person name="Meulia T."/>
            <person name="Sideli G.M."/>
            <person name="Gradziel T.M."/>
            <person name="Fresnedo-Ramirez J."/>
        </authorList>
    </citation>
    <scope>NUCLEOTIDE SEQUENCE [LARGE SCALE GENOMIC DNA]</scope>
    <source>
        <strain evidence="2">Clone GOH B32 T37-40</strain>
    </source>
</reference>
<dbReference type="PANTHER" id="PTHR47074">
    <property type="entry name" value="BNAC02G40300D PROTEIN"/>
    <property type="match status" value="1"/>
</dbReference>
<sequence length="315" mass="34708">MGSRFRIGDGKSARILGDRWVPRLATFAVITLRLHGMEDTKVSELICNEGSPQWDLQKLNNLFLPVDVADIARIPLRIRPPPDRIVWHYDNHGVFTLKSAYRVALQLTSGDEDGSSSSSADNNMQELCLFCGDATESALHVLVMCPFAVAAWDISMLTRHAHQGVERSPRDEQDAVKWAALPSGRLKLNFDGAFDPTSGRVAVGVVARDADGGDSAVVVAAVKRAGQDYSNIGPIVEDVKHLQKQFPGSVFQFTHREANGVAHQLARFGLHTVDNFTWFEVPPDLIQDALLCDLLSRGQAYCPPPPPNCNFSFYQ</sequence>